<name>A0A1X7D5H3_9BACT</name>
<dbReference type="Pfam" id="PF16933">
    <property type="entry name" value="PelG"/>
    <property type="match status" value="1"/>
</dbReference>
<feature type="transmembrane region" description="Helical" evidence="1">
    <location>
        <begin position="21"/>
        <end position="45"/>
    </location>
</feature>
<protein>
    <submittedName>
        <fullName evidence="2">Uncharacterized membrane protein</fullName>
    </submittedName>
</protein>
<feature type="transmembrane region" description="Helical" evidence="1">
    <location>
        <begin position="363"/>
        <end position="386"/>
    </location>
</feature>
<dbReference type="AlphaFoldDB" id="A0A1X7D5H3"/>
<feature type="transmembrane region" description="Helical" evidence="1">
    <location>
        <begin position="272"/>
        <end position="290"/>
    </location>
</feature>
<feature type="transmembrane region" description="Helical" evidence="1">
    <location>
        <begin position="100"/>
        <end position="123"/>
    </location>
</feature>
<organism evidence="2 3">
    <name type="scientific">Desulfovibrio gilichinskyi</name>
    <dbReference type="NCBI Taxonomy" id="1519643"/>
    <lineage>
        <taxon>Bacteria</taxon>
        <taxon>Pseudomonadati</taxon>
        <taxon>Thermodesulfobacteriota</taxon>
        <taxon>Desulfovibrionia</taxon>
        <taxon>Desulfovibrionales</taxon>
        <taxon>Desulfovibrionaceae</taxon>
        <taxon>Desulfovibrio</taxon>
    </lineage>
</organism>
<gene>
    <name evidence="2" type="ORF">SAMN06295933_1676</name>
</gene>
<keyword evidence="3" id="KW-1185">Reference proteome</keyword>
<dbReference type="InterPro" id="IPR031617">
    <property type="entry name" value="PelG"/>
</dbReference>
<keyword evidence="1" id="KW-0812">Transmembrane</keyword>
<feature type="transmembrane region" description="Helical" evidence="1">
    <location>
        <begin position="418"/>
        <end position="438"/>
    </location>
</feature>
<evidence type="ECO:0000313" key="3">
    <source>
        <dbReference type="Proteomes" id="UP000192906"/>
    </source>
</evidence>
<feature type="transmembrane region" description="Helical" evidence="1">
    <location>
        <begin position="189"/>
        <end position="208"/>
    </location>
</feature>
<evidence type="ECO:0000256" key="1">
    <source>
        <dbReference type="SAM" id="Phobius"/>
    </source>
</evidence>
<dbReference type="STRING" id="1519643.SAMN06295933_1676"/>
<dbReference type="RefSeq" id="WP_085101055.1">
    <property type="nucleotide sequence ID" value="NZ_FWZU01000002.1"/>
</dbReference>
<proteinExistence type="predicted"/>
<feature type="transmembrane region" description="Helical" evidence="1">
    <location>
        <begin position="393"/>
        <end position="412"/>
    </location>
</feature>
<dbReference type="OrthoDB" id="37830at2"/>
<feature type="transmembrane region" description="Helical" evidence="1">
    <location>
        <begin position="332"/>
        <end position="351"/>
    </location>
</feature>
<feature type="transmembrane region" description="Helical" evidence="1">
    <location>
        <begin position="65"/>
        <end position="88"/>
    </location>
</feature>
<feature type="transmembrane region" description="Helical" evidence="1">
    <location>
        <begin position="164"/>
        <end position="183"/>
    </location>
</feature>
<accession>A0A1X7D5H3</accession>
<keyword evidence="1" id="KW-1133">Transmembrane helix</keyword>
<feature type="transmembrane region" description="Helical" evidence="1">
    <location>
        <begin position="129"/>
        <end position="152"/>
    </location>
</feature>
<evidence type="ECO:0000313" key="2">
    <source>
        <dbReference type="EMBL" id="SMF09217.1"/>
    </source>
</evidence>
<feature type="transmembrane region" description="Helical" evidence="1">
    <location>
        <begin position="228"/>
        <end position="252"/>
    </location>
</feature>
<dbReference type="EMBL" id="FWZU01000002">
    <property type="protein sequence ID" value="SMF09217.1"/>
    <property type="molecule type" value="Genomic_DNA"/>
</dbReference>
<sequence length="456" mass="51862">MAGIGFELRRMLGKDSYLSEMSAYLYAAMVSSGPWLMSVLCLSILGLYSYSGFSRIDQEIFRTTIIYVYAFTLIYVGFIQLVVTRYLADKFYLGEERITLTAFFSSSILVLALGAIIGVGGIWTFELTLTYKIIAVILFLLVAMIWLAMIFLSAVKDFRSIVQAFAIGTSVSVGAAFLLYPVMGLNGYLLGYTIGQAVIYFWLLARLLAEFSPGRVWDWGMLAYFIKYWQLALIGVLFNLAIWIDKILFWFAPDSRMVVPYLRTHDLYEGPIFFAYLTIVPTLAIFLVKIETKFYEHYHDYFAKIMSKKDLFSILEEKKGMVSMLRESLREILIVQGTLTLLCLFMASDFIEIVGLSPIQKPLLQIALIGAFMQAMLSIAVIILFYFDLRKEVLLITLVFLLSNAGLTLLSMKLGFTFYGYGYCYSCFMSLMCAYYFVSKSVTNLEYITFAGQPII</sequence>
<keyword evidence="1" id="KW-0472">Membrane</keyword>
<reference evidence="3" key="1">
    <citation type="submission" date="2017-04" db="EMBL/GenBank/DDBJ databases">
        <authorList>
            <person name="Varghese N."/>
            <person name="Submissions S."/>
        </authorList>
    </citation>
    <scope>NUCLEOTIDE SEQUENCE [LARGE SCALE GENOMIC DNA]</scope>
    <source>
        <strain evidence="3">K3S</strain>
    </source>
</reference>
<dbReference type="Proteomes" id="UP000192906">
    <property type="component" value="Unassembled WGS sequence"/>
</dbReference>